<dbReference type="InterPro" id="IPR051453">
    <property type="entry name" value="MBL_Glyoxalase_II"/>
</dbReference>
<accession>A0ABV5K5S2</accession>
<dbReference type="InterPro" id="IPR036866">
    <property type="entry name" value="RibonucZ/Hydroxyglut_hydro"/>
</dbReference>
<proteinExistence type="predicted"/>
<organism evidence="3 4">
    <name type="scientific">Nocardioides plantarum</name>
    <dbReference type="NCBI Taxonomy" id="29299"/>
    <lineage>
        <taxon>Bacteria</taxon>
        <taxon>Bacillati</taxon>
        <taxon>Actinomycetota</taxon>
        <taxon>Actinomycetes</taxon>
        <taxon>Propionibacteriales</taxon>
        <taxon>Nocardioidaceae</taxon>
        <taxon>Nocardioides</taxon>
    </lineage>
</organism>
<comment type="caution">
    <text evidence="3">The sequence shown here is derived from an EMBL/GenBank/DDBJ whole genome shotgun (WGS) entry which is preliminary data.</text>
</comment>
<dbReference type="EMBL" id="JBHMDG010000002">
    <property type="protein sequence ID" value="MFB9312082.1"/>
    <property type="molecule type" value="Genomic_DNA"/>
</dbReference>
<feature type="domain" description="Metallo-beta-lactamase" evidence="2">
    <location>
        <begin position="47"/>
        <end position="219"/>
    </location>
</feature>
<dbReference type="InterPro" id="IPR001279">
    <property type="entry name" value="Metallo-B-lactamas"/>
</dbReference>
<evidence type="ECO:0000313" key="4">
    <source>
        <dbReference type="Proteomes" id="UP001589750"/>
    </source>
</evidence>
<evidence type="ECO:0000256" key="1">
    <source>
        <dbReference type="SAM" id="MobiDB-lite"/>
    </source>
</evidence>
<feature type="compositionally biased region" description="Low complexity" evidence="1">
    <location>
        <begin position="1"/>
        <end position="15"/>
    </location>
</feature>
<dbReference type="CDD" id="cd06262">
    <property type="entry name" value="metallo-hydrolase-like_MBL-fold"/>
    <property type="match status" value="1"/>
</dbReference>
<evidence type="ECO:0000259" key="2">
    <source>
        <dbReference type="SMART" id="SM00849"/>
    </source>
</evidence>
<name>A0ABV5K5S2_9ACTN</name>
<dbReference type="Pfam" id="PF00753">
    <property type="entry name" value="Lactamase_B"/>
    <property type="match status" value="1"/>
</dbReference>
<protein>
    <submittedName>
        <fullName evidence="3">MBL fold metallo-hydrolase</fullName>
    </submittedName>
</protein>
<feature type="region of interest" description="Disordered" evidence="1">
    <location>
        <begin position="1"/>
        <end position="23"/>
    </location>
</feature>
<dbReference type="SMART" id="SM00849">
    <property type="entry name" value="Lactamase_B"/>
    <property type="match status" value="1"/>
</dbReference>
<dbReference type="RefSeq" id="WP_140010729.1">
    <property type="nucleotide sequence ID" value="NZ_JBHMDG010000002.1"/>
</dbReference>
<dbReference type="PANTHER" id="PTHR46233">
    <property type="entry name" value="HYDROXYACYLGLUTATHIONE HYDROLASE GLOC"/>
    <property type="match status" value="1"/>
</dbReference>
<evidence type="ECO:0000313" key="3">
    <source>
        <dbReference type="EMBL" id="MFB9312082.1"/>
    </source>
</evidence>
<dbReference type="Gene3D" id="3.60.15.10">
    <property type="entry name" value="Ribonuclease Z/Hydroxyacylglutathione hydrolase-like"/>
    <property type="match status" value="1"/>
</dbReference>
<gene>
    <name evidence="3" type="ORF">ACFFRI_03405</name>
</gene>
<dbReference type="PANTHER" id="PTHR46233:SF1">
    <property type="entry name" value="CONSERVED PROTEIN"/>
    <property type="match status" value="1"/>
</dbReference>
<reference evidence="3 4" key="1">
    <citation type="submission" date="2024-09" db="EMBL/GenBank/DDBJ databases">
        <authorList>
            <person name="Sun Q."/>
            <person name="Mori K."/>
        </authorList>
    </citation>
    <scope>NUCLEOTIDE SEQUENCE [LARGE SCALE GENOMIC DNA]</scope>
    <source>
        <strain evidence="3 4">JCM 9626</strain>
    </source>
</reference>
<dbReference type="Proteomes" id="UP001589750">
    <property type="component" value="Unassembled WGS sequence"/>
</dbReference>
<sequence>MVSTSDSTDSSTASTGYTGEVTVGGAPDVRELERLVVTKVAVDPQMSNNCYLLTCRQTGDQVLVDAAAEPEVLLPLVAGGLSTIVTTHQHWDHHRALADVVAATGSEVVAGAPDAAAITEQTGVPVARRLEHGDVVKVGACSLEVIAIAGHTPGSVALLYDDPASDGHAHLFTGDSLFPGGVGGTFGDDKAALFEQLITDVETRIFDRLPDDTWFYPGHGADSTLGAERPHLGEWRERGY</sequence>
<dbReference type="SUPFAM" id="SSF56281">
    <property type="entry name" value="Metallo-hydrolase/oxidoreductase"/>
    <property type="match status" value="1"/>
</dbReference>
<keyword evidence="4" id="KW-1185">Reference proteome</keyword>